<protein>
    <recommendedName>
        <fullName evidence="5">2-dehydropantoate 2-reductase</fullName>
    </recommendedName>
</protein>
<evidence type="ECO:0000313" key="4">
    <source>
        <dbReference type="Proteomes" id="UP000886653"/>
    </source>
</evidence>
<dbReference type="PANTHER" id="PTHR21708:SF26">
    <property type="entry name" value="2-DEHYDROPANTOATE 2-REDUCTASE"/>
    <property type="match status" value="1"/>
</dbReference>
<dbReference type="SUPFAM" id="SSF48179">
    <property type="entry name" value="6-phosphogluconate dehydrogenase C-terminal domain-like"/>
    <property type="match status" value="1"/>
</dbReference>
<dbReference type="InterPro" id="IPR013328">
    <property type="entry name" value="6PGD_dom2"/>
</dbReference>
<dbReference type="EMBL" id="MU167220">
    <property type="protein sequence ID" value="KAG0150323.1"/>
    <property type="molecule type" value="Genomic_DNA"/>
</dbReference>
<dbReference type="GO" id="GO:0005737">
    <property type="term" value="C:cytoplasm"/>
    <property type="evidence" value="ECO:0007669"/>
    <property type="project" value="TreeGrafter"/>
</dbReference>
<keyword evidence="4" id="KW-1185">Reference proteome</keyword>
<dbReference type="InterPro" id="IPR013332">
    <property type="entry name" value="KPR_N"/>
</dbReference>
<dbReference type="Gene3D" id="1.10.1040.10">
    <property type="entry name" value="N-(1-d-carboxylethyl)-l-norvaline Dehydrogenase, domain 2"/>
    <property type="match status" value="1"/>
</dbReference>
<sequence>MLTGIYQVGTGAVGAFYGSRLHQPNHPQQPVLVSLTCRSNYDQVRENGLELKTRSFGDYHFRPHRVFPSVSAAGTEWDYVLLCTKLLPDRVDDSAILSPLITSDRPPPTIVLVQNGLGFEHTHRERFGEAVPIISAVTVVNAEQIEPGVVRQNRWTRIHLGPYVDFRYVSQGVTDERQEWKQKLEERSEDRVTLLAELLRQGGIRDAEVHSERDLQLVRWHKLAINASMNPSSILSGGLTNAEMVADPALRTHLAGCMTEVLSATCAIFKLEKMPAHFASPEQILESTARAKGDAVKPSMLTDWELHRPLELEAILAVPIRIARRFGIELGRLEAMYAFLSQLERQGAALARL</sequence>
<dbReference type="InterPro" id="IPR036291">
    <property type="entry name" value="NAD(P)-bd_dom_sf"/>
</dbReference>
<dbReference type="Gene3D" id="3.40.50.720">
    <property type="entry name" value="NAD(P)-binding Rossmann-like Domain"/>
    <property type="match status" value="1"/>
</dbReference>
<dbReference type="FunFam" id="1.10.1040.10:FF:000017">
    <property type="entry name" value="2-dehydropantoate 2-reductase"/>
    <property type="match status" value="1"/>
</dbReference>
<feature type="domain" description="Ketopantoate reductase C-terminal" evidence="2">
    <location>
        <begin position="214"/>
        <end position="344"/>
    </location>
</feature>
<dbReference type="PANTHER" id="PTHR21708">
    <property type="entry name" value="PROBABLE 2-DEHYDROPANTOATE 2-REDUCTASE"/>
    <property type="match status" value="1"/>
</dbReference>
<accession>A0A9P6TH10</accession>
<proteinExistence type="predicted"/>
<comment type="caution">
    <text evidence="3">The sequence shown here is derived from an EMBL/GenBank/DDBJ whole genome shotgun (WGS) entry which is preliminary data.</text>
</comment>
<dbReference type="Proteomes" id="UP000886653">
    <property type="component" value="Unassembled WGS sequence"/>
</dbReference>
<dbReference type="OrthoDB" id="3609at2759"/>
<dbReference type="InterPro" id="IPR013752">
    <property type="entry name" value="KPA_reductase"/>
</dbReference>
<evidence type="ECO:0000259" key="1">
    <source>
        <dbReference type="Pfam" id="PF02558"/>
    </source>
</evidence>
<dbReference type="FunFam" id="3.40.50.720:FF:000609">
    <property type="entry name" value="2-dehydropantoate 2-reductase"/>
    <property type="match status" value="1"/>
</dbReference>
<evidence type="ECO:0000313" key="3">
    <source>
        <dbReference type="EMBL" id="KAG0150323.1"/>
    </source>
</evidence>
<evidence type="ECO:0008006" key="5">
    <source>
        <dbReference type="Google" id="ProtNLM"/>
    </source>
</evidence>
<reference evidence="3" key="1">
    <citation type="submission" date="2013-11" db="EMBL/GenBank/DDBJ databases">
        <title>Genome sequence of the fusiform rust pathogen reveals effectors for host alternation and coevolution with pine.</title>
        <authorList>
            <consortium name="DOE Joint Genome Institute"/>
            <person name="Smith K."/>
            <person name="Pendleton A."/>
            <person name="Kubisiak T."/>
            <person name="Anderson C."/>
            <person name="Salamov A."/>
            <person name="Aerts A."/>
            <person name="Riley R."/>
            <person name="Clum A."/>
            <person name="Lindquist E."/>
            <person name="Ence D."/>
            <person name="Campbell M."/>
            <person name="Kronenberg Z."/>
            <person name="Feau N."/>
            <person name="Dhillon B."/>
            <person name="Hamelin R."/>
            <person name="Burleigh J."/>
            <person name="Smith J."/>
            <person name="Yandell M."/>
            <person name="Nelson C."/>
            <person name="Grigoriev I."/>
            <person name="Davis J."/>
        </authorList>
    </citation>
    <scope>NUCLEOTIDE SEQUENCE</scope>
    <source>
        <strain evidence="3">G11</strain>
    </source>
</reference>
<evidence type="ECO:0000259" key="2">
    <source>
        <dbReference type="Pfam" id="PF08546"/>
    </source>
</evidence>
<dbReference type="InterPro" id="IPR008927">
    <property type="entry name" value="6-PGluconate_DH-like_C_sf"/>
</dbReference>
<dbReference type="Pfam" id="PF02558">
    <property type="entry name" value="ApbA"/>
    <property type="match status" value="1"/>
</dbReference>
<feature type="domain" description="Ketopantoate reductase N-terminal" evidence="1">
    <location>
        <begin position="6"/>
        <end position="163"/>
    </location>
</feature>
<organism evidence="3 4">
    <name type="scientific">Cronartium quercuum f. sp. fusiforme G11</name>
    <dbReference type="NCBI Taxonomy" id="708437"/>
    <lineage>
        <taxon>Eukaryota</taxon>
        <taxon>Fungi</taxon>
        <taxon>Dikarya</taxon>
        <taxon>Basidiomycota</taxon>
        <taxon>Pucciniomycotina</taxon>
        <taxon>Pucciniomycetes</taxon>
        <taxon>Pucciniales</taxon>
        <taxon>Coleosporiaceae</taxon>
        <taxon>Cronartium</taxon>
    </lineage>
</organism>
<dbReference type="SUPFAM" id="SSF51735">
    <property type="entry name" value="NAD(P)-binding Rossmann-fold domains"/>
    <property type="match status" value="1"/>
</dbReference>
<dbReference type="InterPro" id="IPR051402">
    <property type="entry name" value="KPR-Related"/>
</dbReference>
<name>A0A9P6TH10_9BASI</name>
<dbReference type="Pfam" id="PF08546">
    <property type="entry name" value="ApbA_C"/>
    <property type="match status" value="1"/>
</dbReference>
<gene>
    <name evidence="3" type="ORF">CROQUDRAFT_38433</name>
</gene>
<dbReference type="AlphaFoldDB" id="A0A9P6TH10"/>